<gene>
    <name evidence="2" type="ORF">Pcinc_006085</name>
</gene>
<evidence type="ECO:0000256" key="1">
    <source>
        <dbReference type="SAM" id="MobiDB-lite"/>
    </source>
</evidence>
<dbReference type="AlphaFoldDB" id="A0AAE1GC80"/>
<sequence length="171" mass="19231">MRSHTQEVDYQVEDGLYDQGSPLPSTTKDVAGPSGEGKRKHGEFRNVDVWTTPLTEYCTSLKLSSCFGRIGSPSPKPETHGERCLPTTTSSTRCMGRGLLIARTPCLVALINPTPTMADPELTQEEEEEVGEQLQLPVEPKAKRRRIRPPFHSERMEQLHTNLLKEFQKQN</sequence>
<organism evidence="2 3">
    <name type="scientific">Petrolisthes cinctipes</name>
    <name type="common">Flat porcelain crab</name>
    <dbReference type="NCBI Taxonomy" id="88211"/>
    <lineage>
        <taxon>Eukaryota</taxon>
        <taxon>Metazoa</taxon>
        <taxon>Ecdysozoa</taxon>
        <taxon>Arthropoda</taxon>
        <taxon>Crustacea</taxon>
        <taxon>Multicrustacea</taxon>
        <taxon>Malacostraca</taxon>
        <taxon>Eumalacostraca</taxon>
        <taxon>Eucarida</taxon>
        <taxon>Decapoda</taxon>
        <taxon>Pleocyemata</taxon>
        <taxon>Anomura</taxon>
        <taxon>Galatheoidea</taxon>
        <taxon>Porcellanidae</taxon>
        <taxon>Petrolisthes</taxon>
    </lineage>
</organism>
<name>A0AAE1GC80_PETCI</name>
<accession>A0AAE1GC80</accession>
<comment type="caution">
    <text evidence="2">The sequence shown here is derived from an EMBL/GenBank/DDBJ whole genome shotgun (WGS) entry which is preliminary data.</text>
</comment>
<feature type="region of interest" description="Disordered" evidence="1">
    <location>
        <begin position="126"/>
        <end position="171"/>
    </location>
</feature>
<proteinExistence type="predicted"/>
<dbReference type="EMBL" id="JAWQEG010000453">
    <property type="protein sequence ID" value="KAK3889932.1"/>
    <property type="molecule type" value="Genomic_DNA"/>
</dbReference>
<reference evidence="2" key="1">
    <citation type="submission" date="2023-10" db="EMBL/GenBank/DDBJ databases">
        <title>Genome assemblies of two species of porcelain crab, Petrolisthes cinctipes and Petrolisthes manimaculis (Anomura: Porcellanidae).</title>
        <authorList>
            <person name="Angst P."/>
        </authorList>
    </citation>
    <scope>NUCLEOTIDE SEQUENCE</scope>
    <source>
        <strain evidence="2">PB745_01</strain>
        <tissue evidence="2">Gill</tissue>
    </source>
</reference>
<evidence type="ECO:0000313" key="2">
    <source>
        <dbReference type="EMBL" id="KAK3889932.1"/>
    </source>
</evidence>
<feature type="region of interest" description="Disordered" evidence="1">
    <location>
        <begin position="1"/>
        <end position="41"/>
    </location>
</feature>
<evidence type="ECO:0000313" key="3">
    <source>
        <dbReference type="Proteomes" id="UP001286313"/>
    </source>
</evidence>
<protein>
    <submittedName>
        <fullName evidence="2">Uncharacterized protein</fullName>
    </submittedName>
</protein>
<dbReference type="Proteomes" id="UP001286313">
    <property type="component" value="Unassembled WGS sequence"/>
</dbReference>
<keyword evidence="3" id="KW-1185">Reference proteome</keyword>